<evidence type="ECO:0008006" key="4">
    <source>
        <dbReference type="Google" id="ProtNLM"/>
    </source>
</evidence>
<evidence type="ECO:0000256" key="1">
    <source>
        <dbReference type="SAM" id="Phobius"/>
    </source>
</evidence>
<organism evidence="2 3">
    <name type="scientific">Rubroshorea leprosula</name>
    <dbReference type="NCBI Taxonomy" id="152421"/>
    <lineage>
        <taxon>Eukaryota</taxon>
        <taxon>Viridiplantae</taxon>
        <taxon>Streptophyta</taxon>
        <taxon>Embryophyta</taxon>
        <taxon>Tracheophyta</taxon>
        <taxon>Spermatophyta</taxon>
        <taxon>Magnoliopsida</taxon>
        <taxon>eudicotyledons</taxon>
        <taxon>Gunneridae</taxon>
        <taxon>Pentapetalae</taxon>
        <taxon>rosids</taxon>
        <taxon>malvids</taxon>
        <taxon>Malvales</taxon>
        <taxon>Dipterocarpaceae</taxon>
        <taxon>Rubroshorea</taxon>
    </lineage>
</organism>
<keyword evidence="1" id="KW-0472">Membrane</keyword>
<accession>A0AAV5KM61</accession>
<keyword evidence="1" id="KW-1133">Transmembrane helix</keyword>
<keyword evidence="3" id="KW-1185">Reference proteome</keyword>
<gene>
    <name evidence="2" type="ORF">SLEP1_g35096</name>
</gene>
<comment type="caution">
    <text evidence="2">The sequence shown here is derived from an EMBL/GenBank/DDBJ whole genome shotgun (WGS) entry which is preliminary data.</text>
</comment>
<evidence type="ECO:0000313" key="2">
    <source>
        <dbReference type="EMBL" id="GKV25701.1"/>
    </source>
</evidence>
<evidence type="ECO:0000313" key="3">
    <source>
        <dbReference type="Proteomes" id="UP001054252"/>
    </source>
</evidence>
<proteinExistence type="predicted"/>
<dbReference type="Proteomes" id="UP001054252">
    <property type="component" value="Unassembled WGS sequence"/>
</dbReference>
<dbReference type="EMBL" id="BPVZ01000070">
    <property type="protein sequence ID" value="GKV25701.1"/>
    <property type="molecule type" value="Genomic_DNA"/>
</dbReference>
<reference evidence="2 3" key="1">
    <citation type="journal article" date="2021" name="Commun. Biol.">
        <title>The genome of Shorea leprosula (Dipterocarpaceae) highlights the ecological relevance of drought in aseasonal tropical rainforests.</title>
        <authorList>
            <person name="Ng K.K.S."/>
            <person name="Kobayashi M.J."/>
            <person name="Fawcett J.A."/>
            <person name="Hatakeyama M."/>
            <person name="Paape T."/>
            <person name="Ng C.H."/>
            <person name="Ang C.C."/>
            <person name="Tnah L.H."/>
            <person name="Lee C.T."/>
            <person name="Nishiyama T."/>
            <person name="Sese J."/>
            <person name="O'Brien M.J."/>
            <person name="Copetti D."/>
            <person name="Mohd Noor M.I."/>
            <person name="Ong R.C."/>
            <person name="Putra M."/>
            <person name="Sireger I.Z."/>
            <person name="Indrioko S."/>
            <person name="Kosugi Y."/>
            <person name="Izuno A."/>
            <person name="Isagi Y."/>
            <person name="Lee S.L."/>
            <person name="Shimizu K.K."/>
        </authorList>
    </citation>
    <scope>NUCLEOTIDE SEQUENCE [LARGE SCALE GENOMIC DNA]</scope>
    <source>
        <strain evidence="2">214</strain>
    </source>
</reference>
<protein>
    <recommendedName>
        <fullName evidence="4">Transmembrane protein</fullName>
    </recommendedName>
</protein>
<sequence length="55" mass="6307">MSRPQLKSICGLCMVSTLKTQVLRPLVAYSIFMYVILVPIHFMLIIFIGDDFDLD</sequence>
<feature type="transmembrane region" description="Helical" evidence="1">
    <location>
        <begin position="26"/>
        <end position="49"/>
    </location>
</feature>
<keyword evidence="1" id="KW-0812">Transmembrane</keyword>
<dbReference type="AlphaFoldDB" id="A0AAV5KM61"/>
<name>A0AAV5KM61_9ROSI</name>